<evidence type="ECO:0000256" key="6">
    <source>
        <dbReference type="ARBA" id="ARBA00023187"/>
    </source>
</evidence>
<dbReference type="SUPFAM" id="SSF50182">
    <property type="entry name" value="Sm-like ribonucleoproteins"/>
    <property type="match status" value="1"/>
</dbReference>
<comment type="subcellular location">
    <subcellularLocation>
        <location evidence="1">Nucleus</location>
    </subcellularLocation>
</comment>
<dbReference type="PANTHER" id="PTHR15588:SF9">
    <property type="entry name" value="U6 SNRNA-ASSOCIATED SM-LIKE PROTEIN LSM8"/>
    <property type="match status" value="1"/>
</dbReference>
<dbReference type="GO" id="GO:0003729">
    <property type="term" value="F:mRNA binding"/>
    <property type="evidence" value="ECO:0007669"/>
    <property type="project" value="TreeGrafter"/>
</dbReference>
<dbReference type="AlphaFoldDB" id="A0AAN9RME9"/>
<keyword evidence="6" id="KW-0508">mRNA splicing</keyword>
<dbReference type="Gene3D" id="2.30.30.100">
    <property type="match status" value="1"/>
</dbReference>
<evidence type="ECO:0000313" key="11">
    <source>
        <dbReference type="Proteomes" id="UP001374584"/>
    </source>
</evidence>
<dbReference type="FunFam" id="2.30.30.100:FF:000035">
    <property type="entry name" value="U6 snRNA-associated Sm-like protein LSm8"/>
    <property type="match status" value="1"/>
</dbReference>
<dbReference type="InterPro" id="IPR044642">
    <property type="entry name" value="PTHR15588"/>
</dbReference>
<dbReference type="Pfam" id="PF01423">
    <property type="entry name" value="LSM"/>
    <property type="match status" value="1"/>
</dbReference>
<protein>
    <recommendedName>
        <fullName evidence="9">Sm domain-containing protein</fullName>
    </recommendedName>
</protein>
<evidence type="ECO:0000256" key="4">
    <source>
        <dbReference type="ARBA" id="ARBA00022728"/>
    </source>
</evidence>
<dbReference type="CDD" id="cd01727">
    <property type="entry name" value="LSm8"/>
    <property type="match status" value="1"/>
</dbReference>
<keyword evidence="11" id="KW-1185">Reference proteome</keyword>
<keyword evidence="5" id="KW-0694">RNA-binding</keyword>
<comment type="caution">
    <text evidence="10">The sequence shown here is derived from an EMBL/GenBank/DDBJ whole genome shotgun (WGS) entry which is preliminary data.</text>
</comment>
<evidence type="ECO:0000256" key="5">
    <source>
        <dbReference type="ARBA" id="ARBA00022884"/>
    </source>
</evidence>
<dbReference type="GO" id="GO:0046540">
    <property type="term" value="C:U4/U6 x U5 tri-snRNP complex"/>
    <property type="evidence" value="ECO:0007669"/>
    <property type="project" value="InterPro"/>
</dbReference>
<keyword evidence="4" id="KW-0747">Spliceosome</keyword>
<dbReference type="PANTHER" id="PTHR15588">
    <property type="entry name" value="LSM1"/>
    <property type="match status" value="1"/>
</dbReference>
<dbReference type="InterPro" id="IPR047575">
    <property type="entry name" value="Sm"/>
</dbReference>
<keyword evidence="8" id="KW-0687">Ribonucleoprotein</keyword>
<evidence type="ECO:0000259" key="9">
    <source>
        <dbReference type="PROSITE" id="PS52002"/>
    </source>
</evidence>
<dbReference type="GO" id="GO:0071011">
    <property type="term" value="C:precatalytic spliceosome"/>
    <property type="evidence" value="ECO:0007669"/>
    <property type="project" value="TreeGrafter"/>
</dbReference>
<feature type="domain" description="Sm" evidence="9">
    <location>
        <begin position="165"/>
        <end position="241"/>
    </location>
</feature>
<accession>A0AAN9RME9</accession>
<dbReference type="Proteomes" id="UP001374584">
    <property type="component" value="Unassembled WGS sequence"/>
</dbReference>
<evidence type="ECO:0000256" key="3">
    <source>
        <dbReference type="ARBA" id="ARBA00022664"/>
    </source>
</evidence>
<name>A0AAN9RME9_PHACN</name>
<evidence type="ECO:0000256" key="8">
    <source>
        <dbReference type="ARBA" id="ARBA00023274"/>
    </source>
</evidence>
<dbReference type="GO" id="GO:0005688">
    <property type="term" value="C:U6 snRNP"/>
    <property type="evidence" value="ECO:0007669"/>
    <property type="project" value="InterPro"/>
</dbReference>
<dbReference type="PROSITE" id="PS52002">
    <property type="entry name" value="SM"/>
    <property type="match status" value="1"/>
</dbReference>
<evidence type="ECO:0000256" key="1">
    <source>
        <dbReference type="ARBA" id="ARBA00004123"/>
    </source>
</evidence>
<comment type="similarity">
    <text evidence="2">Belongs to the snRNP Sm proteins family.</text>
</comment>
<sequence>MRGLQQRDKIRGRFVKREGSCWLKFGDIHFDLDFHKRVTFLYSISSHLMCEMGKCETKTLPKTLPPSLTPSAAVLLVASDTARFQGRGESSKGERKLGEELVRHLPWGQSSPLLTLFVVFFSALPFSVFPGCSRLDICSISSLFHLLGPIISSPIDCAMLKSKMSAGPGLESLVDQTISVITNDGRNIVGVLKGFDQATNIILDESHERVYSTKEGVQQLVLGLYIIRGDNISVVGELDEDLDSSLDLSKLRAHPLKPVIH</sequence>
<dbReference type="SMART" id="SM00651">
    <property type="entry name" value="Sm"/>
    <property type="match status" value="1"/>
</dbReference>
<proteinExistence type="inferred from homology"/>
<evidence type="ECO:0000256" key="2">
    <source>
        <dbReference type="ARBA" id="ARBA00006850"/>
    </source>
</evidence>
<dbReference type="InterPro" id="IPR010920">
    <property type="entry name" value="LSM_dom_sf"/>
</dbReference>
<gene>
    <name evidence="10" type="ORF">VNO80_02479</name>
</gene>
<dbReference type="EMBL" id="JAYMYR010000002">
    <property type="protein sequence ID" value="KAK7377059.1"/>
    <property type="molecule type" value="Genomic_DNA"/>
</dbReference>
<keyword evidence="3" id="KW-0507">mRNA processing</keyword>
<evidence type="ECO:0000256" key="7">
    <source>
        <dbReference type="ARBA" id="ARBA00023242"/>
    </source>
</evidence>
<dbReference type="GO" id="GO:0000398">
    <property type="term" value="P:mRNA splicing, via spliceosome"/>
    <property type="evidence" value="ECO:0007669"/>
    <property type="project" value="InterPro"/>
</dbReference>
<evidence type="ECO:0000313" key="10">
    <source>
        <dbReference type="EMBL" id="KAK7377059.1"/>
    </source>
</evidence>
<organism evidence="10 11">
    <name type="scientific">Phaseolus coccineus</name>
    <name type="common">Scarlet runner bean</name>
    <name type="synonym">Phaseolus multiflorus</name>
    <dbReference type="NCBI Taxonomy" id="3886"/>
    <lineage>
        <taxon>Eukaryota</taxon>
        <taxon>Viridiplantae</taxon>
        <taxon>Streptophyta</taxon>
        <taxon>Embryophyta</taxon>
        <taxon>Tracheophyta</taxon>
        <taxon>Spermatophyta</taxon>
        <taxon>Magnoliopsida</taxon>
        <taxon>eudicotyledons</taxon>
        <taxon>Gunneridae</taxon>
        <taxon>Pentapetalae</taxon>
        <taxon>rosids</taxon>
        <taxon>fabids</taxon>
        <taxon>Fabales</taxon>
        <taxon>Fabaceae</taxon>
        <taxon>Papilionoideae</taxon>
        <taxon>50 kb inversion clade</taxon>
        <taxon>NPAAA clade</taxon>
        <taxon>indigoferoid/millettioid clade</taxon>
        <taxon>Phaseoleae</taxon>
        <taxon>Phaseolus</taxon>
    </lineage>
</organism>
<reference evidence="10 11" key="1">
    <citation type="submission" date="2024-01" db="EMBL/GenBank/DDBJ databases">
        <title>The genomes of 5 underutilized Papilionoideae crops provide insights into root nodulation and disease resistanc.</title>
        <authorList>
            <person name="Jiang F."/>
        </authorList>
    </citation>
    <scope>NUCLEOTIDE SEQUENCE [LARGE SCALE GENOMIC DNA]</scope>
    <source>
        <strain evidence="10">JINMINGXINNONG_FW02</strain>
        <tissue evidence="10">Leaves</tissue>
    </source>
</reference>
<dbReference type="InterPro" id="IPR001163">
    <property type="entry name" value="Sm_dom_euk/arc"/>
</dbReference>
<dbReference type="InterPro" id="IPR034103">
    <property type="entry name" value="Lsm8"/>
</dbReference>
<keyword evidence="7" id="KW-0539">Nucleus</keyword>